<reference evidence="2" key="1">
    <citation type="submission" date="2024-06" db="EMBL/GenBank/DDBJ databases">
        <title>Draft genome sequence of Microbacterium sp. strain A8/3-1, isolated from Oxytropis tragacanthoides Fisch. ex DC. Root nodules in the Altai region of Russia.</title>
        <authorList>
            <person name="Sazanova A."/>
            <person name="Guro P."/>
            <person name="Kuznetsova I."/>
            <person name="Belimov A."/>
            <person name="Safronova V."/>
        </authorList>
    </citation>
    <scope>NUCLEOTIDE SEQUENCE</scope>
    <source>
        <strain evidence="2">A8/3-1</strain>
    </source>
</reference>
<protein>
    <recommendedName>
        <fullName evidence="3">CU044_5270 family protein</fullName>
    </recommendedName>
</protein>
<gene>
    <name evidence="2" type="ORF">ABS642_14845</name>
</gene>
<evidence type="ECO:0000256" key="1">
    <source>
        <dbReference type="SAM" id="Phobius"/>
    </source>
</evidence>
<keyword evidence="1" id="KW-0812">Transmembrane</keyword>
<dbReference type="AlphaFoldDB" id="A0AAU7VTS3"/>
<sequence length="374" mass="39872">MDILDSVRELGVEDPSAGIVGARNSLHRAMAGEGRRRRRRGLGIAFGTAGGVVGVSAVAAVVAGTFTVGAVVAPPASAAETIVLSAAAQLQASEIPAGKYLKTTETFEQVMGFHGPTEAEPFSYVLQDATGVLTTRWITSTFLSSDAEVPPILETSEYQPVEANGDVQAVEDAWNSYYGSTYGHWDDVIESPRPPVVFQMDGVAHARLWSKDLEETRPIDDPDDSRIDDWGAFATEPQEFLDDVLAEFPAGTTKDQAIAVVFESLVTGDIATASAAYRAVLLGVIALADGLHIESVEGTVTTVRLDDDRAMRRLVFDTETDQLLEVSQHLTEAYDAGQDAPVGTSPLVEDGAPTTIRRFTHEIVDAPPAINSEG</sequence>
<keyword evidence="1" id="KW-0472">Membrane</keyword>
<dbReference type="EMBL" id="CP158357">
    <property type="protein sequence ID" value="XBX77183.1"/>
    <property type="molecule type" value="Genomic_DNA"/>
</dbReference>
<evidence type="ECO:0000313" key="2">
    <source>
        <dbReference type="EMBL" id="XBX77183.1"/>
    </source>
</evidence>
<feature type="transmembrane region" description="Helical" evidence="1">
    <location>
        <begin position="44"/>
        <end position="72"/>
    </location>
</feature>
<accession>A0AAU7VTS3</accession>
<evidence type="ECO:0008006" key="3">
    <source>
        <dbReference type="Google" id="ProtNLM"/>
    </source>
</evidence>
<name>A0AAU7VTS3_9MICO</name>
<keyword evidence="1" id="KW-1133">Transmembrane helix</keyword>
<proteinExistence type="predicted"/>
<organism evidence="2">
    <name type="scientific">Microbacterium sp. A8/3-1</name>
    <dbReference type="NCBI Taxonomy" id="3160749"/>
    <lineage>
        <taxon>Bacteria</taxon>
        <taxon>Bacillati</taxon>
        <taxon>Actinomycetota</taxon>
        <taxon>Actinomycetes</taxon>
        <taxon>Micrococcales</taxon>
        <taxon>Microbacteriaceae</taxon>
        <taxon>Microbacterium</taxon>
    </lineage>
</organism>
<dbReference type="RefSeq" id="WP_350350700.1">
    <property type="nucleotide sequence ID" value="NZ_CP158357.1"/>
</dbReference>